<reference evidence="2" key="1">
    <citation type="submission" date="2015-04" db="EMBL/GenBank/DDBJ databases">
        <title>The genome sequence of the plant pathogenic Rhizarian Plasmodiophora brassicae reveals insights in its biotrophic life cycle and the origin of chitin synthesis.</title>
        <authorList>
            <person name="Schwelm A."/>
            <person name="Fogelqvist J."/>
            <person name="Knaust A."/>
            <person name="Julke S."/>
            <person name="Lilja T."/>
            <person name="Dhandapani V."/>
            <person name="Bonilla-Rosso G."/>
            <person name="Karlsson M."/>
            <person name="Shevchenko A."/>
            <person name="Choi S.R."/>
            <person name="Kim H.G."/>
            <person name="Park J.Y."/>
            <person name="Lim Y.P."/>
            <person name="Ludwig-Muller J."/>
            <person name="Dixelius C."/>
        </authorList>
    </citation>
    <scope>NUCLEOTIDE SEQUENCE</scope>
    <source>
        <tissue evidence="2">Potato root galls</tissue>
    </source>
</reference>
<proteinExistence type="predicted"/>
<name>A0A0H5QMY5_9EUKA</name>
<dbReference type="InterPro" id="IPR018247">
    <property type="entry name" value="EF_Hand_1_Ca_BS"/>
</dbReference>
<evidence type="ECO:0008006" key="3">
    <source>
        <dbReference type="Google" id="ProtNLM"/>
    </source>
</evidence>
<dbReference type="SUPFAM" id="SSF47473">
    <property type="entry name" value="EF-hand"/>
    <property type="match status" value="1"/>
</dbReference>
<feature type="non-terminal residue" evidence="2">
    <location>
        <position position="103"/>
    </location>
</feature>
<dbReference type="PROSITE" id="PS00018">
    <property type="entry name" value="EF_HAND_1"/>
    <property type="match status" value="1"/>
</dbReference>
<sequence length="103" mass="11817">DKSRPGYSTPEAFSAVARSLVAFALADTNGNNLLDWCELRTLLWLVYGAEPTRARVDSEVRQMSSNDNQKNEYMTLPQWLQQISTETRLDILMDDIFNRFDPS</sequence>
<feature type="non-terminal residue" evidence="2">
    <location>
        <position position="1"/>
    </location>
</feature>
<evidence type="ECO:0000256" key="1">
    <source>
        <dbReference type="ARBA" id="ARBA00022837"/>
    </source>
</evidence>
<dbReference type="AlphaFoldDB" id="A0A0H5QMY5"/>
<evidence type="ECO:0000313" key="2">
    <source>
        <dbReference type="EMBL" id="CRZ02741.1"/>
    </source>
</evidence>
<keyword evidence="1" id="KW-0106">Calcium</keyword>
<protein>
    <recommendedName>
        <fullName evidence="3">EF-hand domain-containing protein</fullName>
    </recommendedName>
</protein>
<dbReference type="EMBL" id="HACM01002299">
    <property type="protein sequence ID" value="CRZ02741.1"/>
    <property type="molecule type" value="Transcribed_RNA"/>
</dbReference>
<dbReference type="Gene3D" id="1.10.238.10">
    <property type="entry name" value="EF-hand"/>
    <property type="match status" value="1"/>
</dbReference>
<dbReference type="InterPro" id="IPR011992">
    <property type="entry name" value="EF-hand-dom_pair"/>
</dbReference>
<organism evidence="2">
    <name type="scientific">Spongospora subterranea</name>
    <dbReference type="NCBI Taxonomy" id="70186"/>
    <lineage>
        <taxon>Eukaryota</taxon>
        <taxon>Sar</taxon>
        <taxon>Rhizaria</taxon>
        <taxon>Endomyxa</taxon>
        <taxon>Phytomyxea</taxon>
        <taxon>Plasmodiophorida</taxon>
        <taxon>Plasmodiophoridae</taxon>
        <taxon>Spongospora</taxon>
    </lineage>
</organism>
<accession>A0A0H5QMY5</accession>